<dbReference type="GO" id="GO:0005576">
    <property type="term" value="C:extracellular region"/>
    <property type="evidence" value="ECO:0007669"/>
    <property type="project" value="UniProtKB-SubCell"/>
</dbReference>
<dbReference type="PANTHER" id="PTHR32411">
    <property type="entry name" value="CYSTEINE-RICH REPEAT SECRETORY PROTEIN 38-RELATED"/>
    <property type="match status" value="1"/>
</dbReference>
<comment type="caution">
    <text evidence="7">The sequence shown here is derived from an EMBL/GenBank/DDBJ whole genome shotgun (WGS) entry which is preliminary data.</text>
</comment>
<organism evidence="7 8">
    <name type="scientific">Morella rubra</name>
    <name type="common">Chinese bayberry</name>
    <dbReference type="NCBI Taxonomy" id="262757"/>
    <lineage>
        <taxon>Eukaryota</taxon>
        <taxon>Viridiplantae</taxon>
        <taxon>Streptophyta</taxon>
        <taxon>Embryophyta</taxon>
        <taxon>Tracheophyta</taxon>
        <taxon>Spermatophyta</taxon>
        <taxon>Magnoliopsida</taxon>
        <taxon>eudicotyledons</taxon>
        <taxon>Gunneridae</taxon>
        <taxon>Pentapetalae</taxon>
        <taxon>rosids</taxon>
        <taxon>fabids</taxon>
        <taxon>Fagales</taxon>
        <taxon>Myricaceae</taxon>
        <taxon>Morella</taxon>
    </lineage>
</organism>
<dbReference type="CDD" id="cd23509">
    <property type="entry name" value="Gnk2-like"/>
    <property type="match status" value="2"/>
</dbReference>
<dbReference type="EMBL" id="RXIC02000019">
    <property type="protein sequence ID" value="KAB1227331.1"/>
    <property type="molecule type" value="Genomic_DNA"/>
</dbReference>
<gene>
    <name evidence="7" type="ORF">CJ030_MR1G022097</name>
</gene>
<evidence type="ECO:0000256" key="1">
    <source>
        <dbReference type="ARBA" id="ARBA00004613"/>
    </source>
</evidence>
<dbReference type="PANTHER" id="PTHR32411:SF51">
    <property type="entry name" value="GNK2-HOMOLOGOUS DOMAIN-CONTAINING PROTEIN"/>
    <property type="match status" value="1"/>
</dbReference>
<evidence type="ECO:0000313" key="7">
    <source>
        <dbReference type="EMBL" id="KAB1227331.1"/>
    </source>
</evidence>
<dbReference type="InterPro" id="IPR038408">
    <property type="entry name" value="GNK2_sf"/>
</dbReference>
<evidence type="ECO:0000256" key="2">
    <source>
        <dbReference type="ARBA" id="ARBA00022525"/>
    </source>
</evidence>
<evidence type="ECO:0000256" key="4">
    <source>
        <dbReference type="ARBA" id="ARBA00022737"/>
    </source>
</evidence>
<dbReference type="OrthoDB" id="4062651at2759"/>
<dbReference type="InterPro" id="IPR050581">
    <property type="entry name" value="CRR_secretory_protein"/>
</dbReference>
<keyword evidence="8" id="KW-1185">Reference proteome</keyword>
<dbReference type="PROSITE" id="PS51473">
    <property type="entry name" value="GNK2"/>
    <property type="match status" value="2"/>
</dbReference>
<evidence type="ECO:0000259" key="6">
    <source>
        <dbReference type="PROSITE" id="PS51473"/>
    </source>
</evidence>
<dbReference type="InterPro" id="IPR002902">
    <property type="entry name" value="GNK2"/>
</dbReference>
<feature type="domain" description="Gnk2-homologous" evidence="6">
    <location>
        <begin position="1"/>
        <end position="85"/>
    </location>
</feature>
<reference evidence="7 8" key="1">
    <citation type="journal article" date="2019" name="Plant Biotechnol. J.">
        <title>The red bayberry genome and genetic basis of sex determination.</title>
        <authorList>
            <person name="Jia H.M."/>
            <person name="Jia H.J."/>
            <person name="Cai Q.L."/>
            <person name="Wang Y."/>
            <person name="Zhao H.B."/>
            <person name="Yang W.F."/>
            <person name="Wang G.Y."/>
            <person name="Li Y.H."/>
            <person name="Zhan D.L."/>
            <person name="Shen Y.T."/>
            <person name="Niu Q.F."/>
            <person name="Chang L."/>
            <person name="Qiu J."/>
            <person name="Zhao L."/>
            <person name="Xie H.B."/>
            <person name="Fu W.Y."/>
            <person name="Jin J."/>
            <person name="Li X.W."/>
            <person name="Jiao Y."/>
            <person name="Zhou C.C."/>
            <person name="Tu T."/>
            <person name="Chai C.Y."/>
            <person name="Gao J.L."/>
            <person name="Fan L.J."/>
            <person name="van de Weg E."/>
            <person name="Wang J.Y."/>
            <person name="Gao Z.S."/>
        </authorList>
    </citation>
    <scope>NUCLEOTIDE SEQUENCE [LARGE SCALE GENOMIC DNA]</scope>
    <source>
        <tissue evidence="7">Leaves</tissue>
    </source>
</reference>
<keyword evidence="4" id="KW-0677">Repeat</keyword>
<keyword evidence="3" id="KW-0732">Signal</keyword>
<dbReference type="Proteomes" id="UP000516437">
    <property type="component" value="Chromosome 1"/>
</dbReference>
<evidence type="ECO:0000256" key="5">
    <source>
        <dbReference type="ARBA" id="ARBA00038515"/>
    </source>
</evidence>
<keyword evidence="2" id="KW-0964">Secreted</keyword>
<evidence type="ECO:0000313" key="8">
    <source>
        <dbReference type="Proteomes" id="UP000516437"/>
    </source>
</evidence>
<dbReference type="Pfam" id="PF01657">
    <property type="entry name" value="Stress-antifung"/>
    <property type="match status" value="2"/>
</dbReference>
<dbReference type="AlphaFoldDB" id="A0A6A1WPY1"/>
<name>A0A6A1WPY1_9ROSI</name>
<comment type="similarity">
    <text evidence="5">Belongs to the cysteine-rich repeat secretory protein family.</text>
</comment>
<evidence type="ECO:0000256" key="3">
    <source>
        <dbReference type="ARBA" id="ARBA00022729"/>
    </source>
</evidence>
<accession>A0A6A1WPY1</accession>
<feature type="domain" description="Gnk2-homologous" evidence="6">
    <location>
        <begin position="91"/>
        <end position="194"/>
    </location>
</feature>
<protein>
    <submittedName>
        <fullName evidence="7">Cysteine-rich repeat secretory protein 38</fullName>
    </submittedName>
</protein>
<proteinExistence type="inferred from homology"/>
<sequence length="194" mass="21130">MRTNLKELMNYLMKDTPPTGFGLGSKGQGQDTTHGLALCVGDISPINCMSCLTNATNEIRSLCPYSKGAVIWRSFCLLKYSDENFFGQIDKQIHSKVIDKENVSDPVSFSQTTNSFLMQLVNNASVAPKMQAKSSMRFGESKVVGSIAVCTRDLSSVDCAQCLRKSIEELPKCCAGKRAASVYSASCVMAYGTY</sequence>
<dbReference type="Gene3D" id="3.30.430.20">
    <property type="entry name" value="Gnk2 domain, C-X8-C-X2-C motif"/>
    <property type="match status" value="2"/>
</dbReference>
<comment type="subcellular location">
    <subcellularLocation>
        <location evidence="1">Secreted</location>
    </subcellularLocation>
</comment>